<gene>
    <name evidence="1" type="ORF">NCTC10295_00167</name>
</gene>
<name>A0A378UFB9_BERDE</name>
<dbReference type="Proteomes" id="UP000254651">
    <property type="component" value="Unassembled WGS sequence"/>
</dbReference>
<protein>
    <submittedName>
        <fullName evidence="1">Uncharacterized protein</fullName>
    </submittedName>
</protein>
<dbReference type="EMBL" id="UGQS01000001">
    <property type="protein sequence ID" value="STZ75443.1"/>
    <property type="molecule type" value="Genomic_DNA"/>
</dbReference>
<dbReference type="RefSeq" id="WP_147283862.1">
    <property type="nucleotide sequence ID" value="NZ_CP181246.1"/>
</dbReference>
<proteinExistence type="predicted"/>
<sequence>METTYIVQAFDRQTVKGQSRLIPAAAMQFNRESDALRRVDRMAEQHAGVVAVAQEFDGDSGEMGKTTLLAQHGDVPEELLENF</sequence>
<dbReference type="AlphaFoldDB" id="A0A378UFB9"/>
<organism evidence="1 2">
    <name type="scientific">Bergeriella denitrificans</name>
    <name type="common">Neisseria denitrificans</name>
    <dbReference type="NCBI Taxonomy" id="494"/>
    <lineage>
        <taxon>Bacteria</taxon>
        <taxon>Pseudomonadati</taxon>
        <taxon>Pseudomonadota</taxon>
        <taxon>Betaproteobacteria</taxon>
        <taxon>Neisseriales</taxon>
        <taxon>Neisseriaceae</taxon>
        <taxon>Bergeriella</taxon>
    </lineage>
</organism>
<evidence type="ECO:0000313" key="1">
    <source>
        <dbReference type="EMBL" id="STZ75443.1"/>
    </source>
</evidence>
<keyword evidence="2" id="KW-1185">Reference proteome</keyword>
<evidence type="ECO:0000313" key="2">
    <source>
        <dbReference type="Proteomes" id="UP000254651"/>
    </source>
</evidence>
<reference evidence="1 2" key="1">
    <citation type="submission" date="2018-06" db="EMBL/GenBank/DDBJ databases">
        <authorList>
            <consortium name="Pathogen Informatics"/>
            <person name="Doyle S."/>
        </authorList>
    </citation>
    <scope>NUCLEOTIDE SEQUENCE [LARGE SCALE GENOMIC DNA]</scope>
    <source>
        <strain evidence="1 2">NCTC10295</strain>
    </source>
</reference>
<accession>A0A378UFB9</accession>